<dbReference type="Pfam" id="PF00174">
    <property type="entry name" value="Oxidored_molyb"/>
    <property type="match status" value="1"/>
</dbReference>
<dbReference type="Gene3D" id="3.90.420.10">
    <property type="entry name" value="Oxidoreductase, molybdopterin-binding domain"/>
    <property type="match status" value="1"/>
</dbReference>
<evidence type="ECO:0000259" key="2">
    <source>
        <dbReference type="Pfam" id="PF00174"/>
    </source>
</evidence>
<evidence type="ECO:0000313" key="3">
    <source>
        <dbReference type="EMBL" id="SDF89076.1"/>
    </source>
</evidence>
<dbReference type="EMBL" id="FNBW01000007">
    <property type="protein sequence ID" value="SDF89076.1"/>
    <property type="molecule type" value="Genomic_DNA"/>
</dbReference>
<reference evidence="3 4" key="1">
    <citation type="submission" date="2016-10" db="EMBL/GenBank/DDBJ databases">
        <authorList>
            <person name="Varghese N."/>
            <person name="Submissions S."/>
        </authorList>
    </citation>
    <scope>NUCLEOTIDE SEQUENCE [LARGE SCALE GENOMIC DNA]</scope>
    <source>
        <strain evidence="3 4">DSM 18839</strain>
    </source>
</reference>
<dbReference type="Proteomes" id="UP000198615">
    <property type="component" value="Unassembled WGS sequence"/>
</dbReference>
<feature type="chain" id="PRO_5034742402" description="Oxidoreductase molybdopterin-binding domain-containing protein" evidence="1">
    <location>
        <begin position="28"/>
        <end position="173"/>
    </location>
</feature>
<dbReference type="SUPFAM" id="SSF56524">
    <property type="entry name" value="Oxidoreductase molybdopterin-binding domain"/>
    <property type="match status" value="1"/>
</dbReference>
<proteinExistence type="predicted"/>
<name>A0A8G2EWP4_9PROT</name>
<dbReference type="InterPro" id="IPR036374">
    <property type="entry name" value="OxRdtase_Mopterin-bd_sf"/>
</dbReference>
<dbReference type="RefSeq" id="WP_051244538.1">
    <property type="nucleotide sequence ID" value="NZ_FNBW01000007.1"/>
</dbReference>
<comment type="caution">
    <text evidence="3">The sequence shown here is derived from an EMBL/GenBank/DDBJ whole genome shotgun (WGS) entry which is preliminary data.</text>
</comment>
<gene>
    <name evidence="3" type="ORF">SAMN05660686_02707</name>
</gene>
<feature type="domain" description="Oxidoreductase molybdopterin-binding" evidence="2">
    <location>
        <begin position="73"/>
        <end position="148"/>
    </location>
</feature>
<keyword evidence="1" id="KW-0732">Signal</keyword>
<dbReference type="AlphaFoldDB" id="A0A8G2EWP4"/>
<dbReference type="InterPro" id="IPR000572">
    <property type="entry name" value="OxRdtase_Mopterin-bd_dom"/>
</dbReference>
<dbReference type="OrthoDB" id="9798763at2"/>
<evidence type="ECO:0000313" key="4">
    <source>
        <dbReference type="Proteomes" id="UP000198615"/>
    </source>
</evidence>
<sequence>MTGTARFLSFLCSLSVAVLVFSGPSGAAELAKPKGEVLLTLSGNVSNQNAGDKAEFDFDMLHALGVTKIETATAWTQGTKTFEGILLKTLVDAVGAEGSTAEVIALNDYKVDIPMKDFTDYPVILAYQMDGERLKIREKGPLWVVYPEDDNPKLKNKQTQAKWVWQVKEIHFK</sequence>
<keyword evidence="4" id="KW-1185">Reference proteome</keyword>
<accession>A0A8G2EWP4</accession>
<evidence type="ECO:0000256" key="1">
    <source>
        <dbReference type="SAM" id="SignalP"/>
    </source>
</evidence>
<feature type="signal peptide" evidence="1">
    <location>
        <begin position="1"/>
        <end position="27"/>
    </location>
</feature>
<protein>
    <recommendedName>
        <fullName evidence="2">Oxidoreductase molybdopterin-binding domain-containing protein</fullName>
    </recommendedName>
</protein>
<organism evidence="3 4">
    <name type="scientific">Thalassobaculum litoreum DSM 18839</name>
    <dbReference type="NCBI Taxonomy" id="1123362"/>
    <lineage>
        <taxon>Bacteria</taxon>
        <taxon>Pseudomonadati</taxon>
        <taxon>Pseudomonadota</taxon>
        <taxon>Alphaproteobacteria</taxon>
        <taxon>Rhodospirillales</taxon>
        <taxon>Thalassobaculaceae</taxon>
        <taxon>Thalassobaculum</taxon>
    </lineage>
</organism>